<dbReference type="PANTHER" id="PTHR35394">
    <property type="entry name" value="DUF3176 DOMAIN-CONTAINING PROTEIN"/>
    <property type="match status" value="1"/>
</dbReference>
<proteinExistence type="predicted"/>
<name>A0ABY0H6J5_9PEZI</name>
<feature type="transmembrane region" description="Helical" evidence="1">
    <location>
        <begin position="286"/>
        <end position="306"/>
    </location>
</feature>
<comment type="caution">
    <text evidence="2">The sequence shown here is derived from an EMBL/GenBank/DDBJ whole genome shotgun (WGS) entry which is preliminary data.</text>
</comment>
<evidence type="ECO:0000313" key="3">
    <source>
        <dbReference type="Proteomes" id="UP000294003"/>
    </source>
</evidence>
<dbReference type="Proteomes" id="UP000294003">
    <property type="component" value="Unassembled WGS sequence"/>
</dbReference>
<reference evidence="2 3" key="1">
    <citation type="submission" date="2018-06" db="EMBL/GenBank/DDBJ databases">
        <title>Complete Genomes of Monosporascus.</title>
        <authorList>
            <person name="Robinson A.J."/>
            <person name="Natvig D.O."/>
        </authorList>
    </citation>
    <scope>NUCLEOTIDE SEQUENCE [LARGE SCALE GENOMIC DNA]</scope>
    <source>
        <strain evidence="2 3">CBS 609.92</strain>
    </source>
</reference>
<accession>A0ABY0H6J5</accession>
<keyword evidence="3" id="KW-1185">Reference proteome</keyword>
<sequence>MSIVSVTALERNVLSTLGWRSGESRSCAPCITAAAVLVCFMYSFDGRAEPPIRPTYRIAIGDIVETCVIQGAWIWCSGLRRGKEEASSDLRLEEPYLGVYTYLGCIGAGVMILANGFETFSSQMVSFDEMPTVDASTTNSNVLAALPPLRAATWRNTFIQGASSGWSPVLSGASNIRVLALVLSSGLLRLRSAWDTRQPSDGKSVKHRLPVRTSALLNGQIVVVDIPPELNVDRIARYFVLSDSIRTLRDFMNSLMPRSVTEFWNTMECSSDSIQTMRDVTHRSSVLRVEVVYAMVMMLLAFYYLAQTVWRTARDQVSAWKGGLLPTLFCLVEKDSYAEVDNPMDVPNGLDKQVG</sequence>
<protein>
    <submittedName>
        <fullName evidence="2">Uncharacterized protein</fullName>
    </submittedName>
</protein>
<gene>
    <name evidence="2" type="ORF">DL762_004959</name>
</gene>
<dbReference type="EMBL" id="QJNS01000125">
    <property type="protein sequence ID" value="RYO85942.1"/>
    <property type="molecule type" value="Genomic_DNA"/>
</dbReference>
<evidence type="ECO:0000256" key="1">
    <source>
        <dbReference type="SAM" id="Phobius"/>
    </source>
</evidence>
<keyword evidence="1" id="KW-1133">Transmembrane helix</keyword>
<keyword evidence="1" id="KW-0812">Transmembrane</keyword>
<keyword evidence="1" id="KW-0472">Membrane</keyword>
<evidence type="ECO:0000313" key="2">
    <source>
        <dbReference type="EMBL" id="RYO85942.1"/>
    </source>
</evidence>
<dbReference type="PANTHER" id="PTHR35394:SF5">
    <property type="entry name" value="DUF3176 DOMAIN-CONTAINING PROTEIN"/>
    <property type="match status" value="1"/>
</dbReference>
<organism evidence="2 3">
    <name type="scientific">Monosporascus cannonballus</name>
    <dbReference type="NCBI Taxonomy" id="155416"/>
    <lineage>
        <taxon>Eukaryota</taxon>
        <taxon>Fungi</taxon>
        <taxon>Dikarya</taxon>
        <taxon>Ascomycota</taxon>
        <taxon>Pezizomycotina</taxon>
        <taxon>Sordariomycetes</taxon>
        <taxon>Xylariomycetidae</taxon>
        <taxon>Xylariales</taxon>
        <taxon>Xylariales incertae sedis</taxon>
        <taxon>Monosporascus</taxon>
    </lineage>
</organism>